<organism evidence="2 3">
    <name type="scientific">Myxozyma melibiosi</name>
    <dbReference type="NCBI Taxonomy" id="54550"/>
    <lineage>
        <taxon>Eukaryota</taxon>
        <taxon>Fungi</taxon>
        <taxon>Dikarya</taxon>
        <taxon>Ascomycota</taxon>
        <taxon>Saccharomycotina</taxon>
        <taxon>Lipomycetes</taxon>
        <taxon>Lipomycetales</taxon>
        <taxon>Lipomycetaceae</taxon>
        <taxon>Myxozyma</taxon>
    </lineage>
</organism>
<dbReference type="RefSeq" id="XP_064766395.1">
    <property type="nucleotide sequence ID" value="XM_064914683.1"/>
</dbReference>
<accession>A0ABR1F0I2</accession>
<name>A0ABR1F0I2_9ASCO</name>
<evidence type="ECO:0000313" key="3">
    <source>
        <dbReference type="Proteomes" id="UP001498771"/>
    </source>
</evidence>
<dbReference type="InterPro" id="IPR027482">
    <property type="entry name" value="Sec1-like_dom2"/>
</dbReference>
<dbReference type="InterPro" id="IPR036045">
    <property type="entry name" value="Sec1-like_sf"/>
</dbReference>
<dbReference type="InterPro" id="IPR001619">
    <property type="entry name" value="Sec1-like"/>
</dbReference>
<dbReference type="Gene3D" id="3.90.830.10">
    <property type="entry name" value="Syntaxin Binding Protein 1, Chain A, domain 2"/>
    <property type="match status" value="1"/>
</dbReference>
<evidence type="ECO:0000256" key="1">
    <source>
        <dbReference type="ARBA" id="ARBA00009884"/>
    </source>
</evidence>
<protein>
    <submittedName>
        <fullName evidence="2">Sec1-like protein</fullName>
    </submittedName>
</protein>
<dbReference type="SUPFAM" id="SSF56815">
    <property type="entry name" value="Sec1/munc18-like (SM) proteins"/>
    <property type="match status" value="1"/>
</dbReference>
<comment type="similarity">
    <text evidence="1">Belongs to the STXBP/unc-18/SEC1 family.</text>
</comment>
<dbReference type="GeneID" id="90040195"/>
<dbReference type="PANTHER" id="PTHR11679">
    <property type="entry name" value="VESICLE PROTEIN SORTING-ASSOCIATED"/>
    <property type="match status" value="1"/>
</dbReference>
<dbReference type="Gene3D" id="1.25.40.60">
    <property type="match status" value="1"/>
</dbReference>
<dbReference type="InterPro" id="IPR043127">
    <property type="entry name" value="Sec-1-like_dom3a"/>
</dbReference>
<proteinExistence type="inferred from homology"/>
<sequence>MTLRDKQIVVIERLLNLNKDKSPNVVTPGGDVTTPDANGSDPNGTGADELIWKVLVFDKFGQDIISSVLRVNDLFQNGVTIHMLLNSVRHSIPDVPAIYFVQPTADNIKRIAQDLNQSLYESIYVNFISSIPRNLLEDFASQAINSAHMVSQVYDQYLNFIVTEPDAFSLALDKVYSTLASPKIQDQEIEEIIDRIVIGLFSVILTMGQIPIIRCPRGNAAEMVAQKLDQKLRDYVINSRDSTFNSPTVNAQRPILVIFDRNIDLVPMLSHSWTYQCLINDVLEMKLNRIRVEVDDGNGKVSKKGYDLDPKDFFWNKNAAIPFPQVAEDIDAELTRYKNDTTEITSATGVNSIEDVNQLDLNANAAHLKSAITALPELTARKQTLDMHMNIATALLKGIKERGLDSFFQMEENITKTPKQTILETINDPERKDPLDKMRMFLIYFISAESTISAADMAEYEHALVQAGCDIASLTYIKRVREITRMTMMSTQPSGASNQSSGAGPSADNILRGFSSLSNRLTGRLKDGGLSGGFENLISGVKNFLPSRKDLTITRLVESLMDPGSGSTHSTEDYLYFDPKMARGSLTRPIPRNRTACSEAIVFTVGGGTFLEYGNLQEFAKRTNRRIVYGSTQLCTPQQFMEELSELGAA</sequence>
<gene>
    <name evidence="2" type="ORF">BZA70DRAFT_300040</name>
</gene>
<reference evidence="2 3" key="1">
    <citation type="submission" date="2024-03" db="EMBL/GenBank/DDBJ databases">
        <title>Genome-scale model development and genomic sequencing of the oleaginous clade Lipomyces.</title>
        <authorList>
            <consortium name="Lawrence Berkeley National Laboratory"/>
            <person name="Czajka J.J."/>
            <person name="Han Y."/>
            <person name="Kim J."/>
            <person name="Mondo S.J."/>
            <person name="Hofstad B.A."/>
            <person name="Robles A."/>
            <person name="Haridas S."/>
            <person name="Riley R."/>
            <person name="LaButti K."/>
            <person name="Pangilinan J."/>
            <person name="Andreopoulos W."/>
            <person name="Lipzen A."/>
            <person name="Yan J."/>
            <person name="Wang M."/>
            <person name="Ng V."/>
            <person name="Grigoriev I.V."/>
            <person name="Spatafora J.W."/>
            <person name="Magnuson J.K."/>
            <person name="Baker S.E."/>
            <person name="Pomraning K.R."/>
        </authorList>
    </citation>
    <scope>NUCLEOTIDE SEQUENCE [LARGE SCALE GENOMIC DNA]</scope>
    <source>
        <strain evidence="2 3">Phaff 52-87</strain>
    </source>
</reference>
<dbReference type="Gene3D" id="3.40.50.1910">
    <property type="match status" value="1"/>
</dbReference>
<dbReference type="Pfam" id="PF00995">
    <property type="entry name" value="Sec1"/>
    <property type="match status" value="1"/>
</dbReference>
<dbReference type="EMBL" id="JBBJBU010000012">
    <property type="protein sequence ID" value="KAK7203362.1"/>
    <property type="molecule type" value="Genomic_DNA"/>
</dbReference>
<comment type="caution">
    <text evidence="2">The sequence shown here is derived from an EMBL/GenBank/DDBJ whole genome shotgun (WGS) entry which is preliminary data.</text>
</comment>
<evidence type="ECO:0000313" key="2">
    <source>
        <dbReference type="EMBL" id="KAK7203362.1"/>
    </source>
</evidence>
<dbReference type="Proteomes" id="UP001498771">
    <property type="component" value="Unassembled WGS sequence"/>
</dbReference>
<dbReference type="PIRSF" id="PIRSF005715">
    <property type="entry name" value="VPS45_Sec1"/>
    <property type="match status" value="1"/>
</dbReference>
<keyword evidence="3" id="KW-1185">Reference proteome</keyword>
<dbReference type="InterPro" id="IPR043154">
    <property type="entry name" value="Sec-1-like_dom1"/>
</dbReference>
<dbReference type="Gene3D" id="3.40.50.2060">
    <property type="match status" value="1"/>
</dbReference>